<dbReference type="OrthoDB" id="2442837at2759"/>
<protein>
    <recommendedName>
        <fullName evidence="6">Mid2 domain-containing protein</fullName>
    </recommendedName>
</protein>
<comment type="caution">
    <text evidence="4">The sequence shown here is derived from an EMBL/GenBank/DDBJ whole genome shotgun (WGS) entry which is preliminary data.</text>
</comment>
<reference evidence="4 5" key="1">
    <citation type="submission" date="2016-07" db="EMBL/GenBank/DDBJ databases">
        <title>Pervasive Adenine N6-methylation of Active Genes in Fungi.</title>
        <authorList>
            <consortium name="DOE Joint Genome Institute"/>
            <person name="Mondo S.J."/>
            <person name="Dannebaum R.O."/>
            <person name="Kuo R.C."/>
            <person name="Labutti K."/>
            <person name="Haridas S."/>
            <person name="Kuo A."/>
            <person name="Salamov A."/>
            <person name="Ahrendt S.R."/>
            <person name="Lipzen A."/>
            <person name="Sullivan W."/>
            <person name="Andreopoulos W.B."/>
            <person name="Clum A."/>
            <person name="Lindquist E."/>
            <person name="Daum C."/>
            <person name="Ramamoorthy G.K."/>
            <person name="Gryganskyi A."/>
            <person name="Culley D."/>
            <person name="Magnuson J.K."/>
            <person name="James T.Y."/>
            <person name="O'Malley M.A."/>
            <person name="Stajich J.E."/>
            <person name="Spatafora J.W."/>
            <person name="Visel A."/>
            <person name="Grigoriev I.V."/>
        </authorList>
    </citation>
    <scope>NUCLEOTIDE SEQUENCE [LARGE SCALE GENOMIC DNA]</scope>
    <source>
        <strain evidence="4 5">NRRL 3116</strain>
    </source>
</reference>
<dbReference type="RefSeq" id="XP_021881518.1">
    <property type="nucleotide sequence ID" value="XM_022030113.1"/>
</dbReference>
<sequence>MTNTSSQQHQSRKPWTTRMALSTTMVLLLTLPALLSAAPITPFTKRDVKYIEDSDPEMDLTYEAKGRYLLAKLKLDECATPAQFQLPREYDAMTTGEPEMALNFYLDDQCQDYEFSLQSEVHEFAGAFASMKYVGMFSDVKPGIYDEHELSKTALPQGEPQTTNIIQTPPTNQDGANVPNGPNNSKDTTDGGISSPGFAVGMGIVGFLSMAGIVALGVFLYRKHNSFGGQKRGGDGRAFMTLNGQDEDDDETGLTAGENGPHSSALMQSRVAASFDDERLPASRYRDEDHASDDEQVELGAYAQNPTGPTQYRSEPGTLPQNARSHEK</sequence>
<keyword evidence="3" id="KW-0732">Signal</keyword>
<evidence type="ECO:0000256" key="2">
    <source>
        <dbReference type="SAM" id="Phobius"/>
    </source>
</evidence>
<feature type="transmembrane region" description="Helical" evidence="2">
    <location>
        <begin position="198"/>
        <end position="221"/>
    </location>
</feature>
<gene>
    <name evidence="4" type="ORF">BCR41DRAFT_422173</name>
</gene>
<name>A0A1Y2GMZ9_9FUNG</name>
<feature type="compositionally biased region" description="Polar residues" evidence="1">
    <location>
        <begin position="304"/>
        <end position="328"/>
    </location>
</feature>
<keyword evidence="2" id="KW-1133">Transmembrane helix</keyword>
<accession>A0A1Y2GMZ9</accession>
<dbReference type="AlphaFoldDB" id="A0A1Y2GMZ9"/>
<organism evidence="4 5">
    <name type="scientific">Lobosporangium transversale</name>
    <dbReference type="NCBI Taxonomy" id="64571"/>
    <lineage>
        <taxon>Eukaryota</taxon>
        <taxon>Fungi</taxon>
        <taxon>Fungi incertae sedis</taxon>
        <taxon>Mucoromycota</taxon>
        <taxon>Mortierellomycotina</taxon>
        <taxon>Mortierellomycetes</taxon>
        <taxon>Mortierellales</taxon>
        <taxon>Mortierellaceae</taxon>
        <taxon>Lobosporangium</taxon>
    </lineage>
</organism>
<keyword evidence="2" id="KW-0472">Membrane</keyword>
<evidence type="ECO:0000313" key="4">
    <source>
        <dbReference type="EMBL" id="ORZ16171.1"/>
    </source>
</evidence>
<feature type="chain" id="PRO_5012802045" description="Mid2 domain-containing protein" evidence="3">
    <location>
        <begin position="38"/>
        <end position="328"/>
    </location>
</feature>
<feature type="region of interest" description="Disordered" evidence="1">
    <location>
        <begin position="230"/>
        <end position="328"/>
    </location>
</feature>
<keyword evidence="2" id="KW-0812">Transmembrane</keyword>
<evidence type="ECO:0008006" key="6">
    <source>
        <dbReference type="Google" id="ProtNLM"/>
    </source>
</evidence>
<evidence type="ECO:0000256" key="1">
    <source>
        <dbReference type="SAM" id="MobiDB-lite"/>
    </source>
</evidence>
<feature type="compositionally biased region" description="Basic and acidic residues" evidence="1">
    <location>
        <begin position="276"/>
        <end position="289"/>
    </location>
</feature>
<keyword evidence="5" id="KW-1185">Reference proteome</keyword>
<evidence type="ECO:0000256" key="3">
    <source>
        <dbReference type="SAM" id="SignalP"/>
    </source>
</evidence>
<proteinExistence type="predicted"/>
<dbReference type="InParanoid" id="A0A1Y2GMZ9"/>
<dbReference type="GeneID" id="33571956"/>
<feature type="region of interest" description="Disordered" evidence="1">
    <location>
        <begin position="152"/>
        <end position="192"/>
    </location>
</feature>
<dbReference type="EMBL" id="MCFF01000018">
    <property type="protein sequence ID" value="ORZ16171.1"/>
    <property type="molecule type" value="Genomic_DNA"/>
</dbReference>
<dbReference type="Proteomes" id="UP000193648">
    <property type="component" value="Unassembled WGS sequence"/>
</dbReference>
<feature type="compositionally biased region" description="Low complexity" evidence="1">
    <location>
        <begin position="160"/>
        <end position="173"/>
    </location>
</feature>
<feature type="signal peptide" evidence="3">
    <location>
        <begin position="1"/>
        <end position="37"/>
    </location>
</feature>
<evidence type="ECO:0000313" key="5">
    <source>
        <dbReference type="Proteomes" id="UP000193648"/>
    </source>
</evidence>